<organism evidence="2">
    <name type="scientific">Hypochilus sp. SGP-2016</name>
    <dbReference type="NCBI Taxonomy" id="1905178"/>
    <lineage>
        <taxon>Eukaryota</taxon>
        <taxon>Metazoa</taxon>
        <taxon>Ecdysozoa</taxon>
        <taxon>Arthropoda</taxon>
        <taxon>Chelicerata</taxon>
        <taxon>Arachnida</taxon>
        <taxon>Araneae</taxon>
        <taxon>Araneomorphae</taxon>
        <taxon>Hypochilidae</taxon>
        <taxon>Hypochilus</taxon>
    </lineage>
</organism>
<accession>A0A482Z8U4</accession>
<dbReference type="Gene3D" id="2.10.80.20">
    <property type="match status" value="1"/>
</dbReference>
<reference evidence="2" key="1">
    <citation type="submission" date="2017-03" db="EMBL/GenBank/DDBJ databases">
        <authorList>
            <person name="QRISCLOUD D."/>
        </authorList>
    </citation>
    <scope>NUCLEOTIDE SEQUENCE</scope>
</reference>
<evidence type="ECO:0000313" key="2">
    <source>
        <dbReference type="EMBL" id="SMD46618.1"/>
    </source>
</evidence>
<dbReference type="InterPro" id="IPR053741">
    <property type="entry name" value="Ser_Fungal_Prot_Inhib_sf"/>
</dbReference>
<evidence type="ECO:0000256" key="1">
    <source>
        <dbReference type="SAM" id="SignalP"/>
    </source>
</evidence>
<feature type="chain" id="PRO_5019824893" evidence="1">
    <location>
        <begin position="22"/>
        <end position="105"/>
    </location>
</feature>
<proteinExistence type="predicted"/>
<dbReference type="AlphaFoldDB" id="A0A482Z8U4"/>
<name>A0A482Z8U4_9ARAC</name>
<dbReference type="PROSITE" id="PS51257">
    <property type="entry name" value="PROKAR_LIPOPROTEIN"/>
    <property type="match status" value="1"/>
</dbReference>
<dbReference type="EMBL" id="HAGR01000088">
    <property type="protein sequence ID" value="SMD46618.1"/>
    <property type="molecule type" value="Transcribed_RNA"/>
</dbReference>
<keyword evidence="1" id="KW-0732">Signal</keyword>
<sequence>MNAKILAALCLLVACATVVTAIVCEEDFCDKVKCEDLSLCEKKNGGLIRTKGSYCGCCDICVRQLREGDSCNPEDELLLGIIAGAECARGLICDPSTRTCIRLAF</sequence>
<protein>
    <submittedName>
        <fullName evidence="2">U6-Hypotoxin-Hsp1a_1</fullName>
    </submittedName>
</protein>
<feature type="signal peptide" evidence="1">
    <location>
        <begin position="1"/>
        <end position="21"/>
    </location>
</feature>
<reference evidence="2" key="2">
    <citation type="submission" date="2019-04" db="EMBL/GenBank/DDBJ databases">
        <title>Unravelling the molecular evolution of spider venoms.</title>
        <authorList>
            <person name="Pineda S."/>
        </authorList>
    </citation>
    <scope>NUCLEOTIDE SEQUENCE</scope>
</reference>